<keyword evidence="7" id="KW-1185">Reference proteome</keyword>
<dbReference type="SUPFAM" id="SSF53474">
    <property type="entry name" value="alpha/beta-Hydrolases"/>
    <property type="match status" value="1"/>
</dbReference>
<keyword evidence="6" id="KW-0645">Protease</keyword>
<dbReference type="AlphaFoldDB" id="A0A7W9EDA8"/>
<dbReference type="GO" id="GO:0004177">
    <property type="term" value="F:aminopeptidase activity"/>
    <property type="evidence" value="ECO:0007669"/>
    <property type="project" value="UniProtKB-KW"/>
</dbReference>
<dbReference type="Gene3D" id="3.40.50.1820">
    <property type="entry name" value="alpha/beta hydrolase"/>
    <property type="match status" value="1"/>
</dbReference>
<organism evidence="6 7">
    <name type="scientific">Sphingobium boeckii</name>
    <dbReference type="NCBI Taxonomy" id="1082345"/>
    <lineage>
        <taxon>Bacteria</taxon>
        <taxon>Pseudomonadati</taxon>
        <taxon>Pseudomonadota</taxon>
        <taxon>Alphaproteobacteria</taxon>
        <taxon>Sphingomonadales</taxon>
        <taxon>Sphingomonadaceae</taxon>
        <taxon>Sphingobium</taxon>
    </lineage>
</organism>
<sequence>MPATSDVVALAKDETRLYPEDLFSLSAGGDPQIAPDGGLIVYTRTANDIMTDRGRTTLWFIDTRTGEQSPLDGVGPNADSSQPRWSPDGTRLAFVGTPEGGRAGIYMFWKATGRTALIASPPRGPGNLTWSPDGSSIAFTMLSVTDPETLGAPLKKPEGAKWSEPLRIVSRIEYKRDGEGDRKPGYYHVFVIPADGGIPRQLTTGSFEDSGPLSWTSDNRAILFTARRGPDWERERDLSAIYRVSLADGALTRMTENKGPDTSASVSPNGKLIAFTGYTQKYRGYENRLLYVMDIDGRNVRPLTGALDRSVEKSKLIWAADGQSIYFSFDDHGVAKVARADLAGRIDTLVSGLGGEGDIPDTPYTGGGFSVAQNGVIAFTQGAGDRPSDIAITRGGKVTRLTRLNDNVLGHKKMGAVTPLAVTSSFDQASVDAWLVTPPDFDPSRRYPMVLEIHGGPFGSYGPTFASDYQLYAAAGYVVLYVNPRGSTSYGDVFANGITHSYPGTDYDDLMSAVDGAIAKGFVDPERLFVAGVSGGGALTAWIVGKNNRFKAAVSQAPVIEWTSEVLTVDFYPWMGRQWFGKQPWEDHELYWKHSPLSLVGNVTTPTMLIVGDQDHRTDPSQAEQFYGALQIRGVPTTLIKIPGASHGTFSTRPSQSAARVNAILAWFARFDMAKTVK</sequence>
<dbReference type="Proteomes" id="UP000549617">
    <property type="component" value="Unassembled WGS sequence"/>
</dbReference>
<dbReference type="Gene3D" id="2.120.10.30">
    <property type="entry name" value="TolB, C-terminal domain"/>
    <property type="match status" value="2"/>
</dbReference>
<dbReference type="RefSeq" id="WP_343052885.1">
    <property type="nucleotide sequence ID" value="NZ_JACIJC010000001.1"/>
</dbReference>
<evidence type="ECO:0000313" key="7">
    <source>
        <dbReference type="Proteomes" id="UP000549617"/>
    </source>
</evidence>
<keyword evidence="1" id="KW-0378">Hydrolase</keyword>
<evidence type="ECO:0000313" key="6">
    <source>
        <dbReference type="EMBL" id="MBB5684754.1"/>
    </source>
</evidence>
<dbReference type="InterPro" id="IPR029058">
    <property type="entry name" value="AB_hydrolase_fold"/>
</dbReference>
<feature type="region of interest" description="Disordered" evidence="3">
    <location>
        <begin position="66"/>
        <end position="86"/>
    </location>
</feature>
<keyword evidence="6" id="KW-0031">Aminopeptidase</keyword>
<dbReference type="EMBL" id="JACIJC010000001">
    <property type="protein sequence ID" value="MBB5684754.1"/>
    <property type="molecule type" value="Genomic_DNA"/>
</dbReference>
<feature type="domain" description="Dipeptidylpeptidase IV N-terminal" evidence="5">
    <location>
        <begin position="183"/>
        <end position="274"/>
    </location>
</feature>
<dbReference type="Pfam" id="PF00930">
    <property type="entry name" value="DPPIV_N"/>
    <property type="match status" value="1"/>
</dbReference>
<dbReference type="InterPro" id="IPR002469">
    <property type="entry name" value="Peptidase_S9B_N"/>
</dbReference>
<name>A0A7W9EDA8_9SPHN</name>
<proteinExistence type="predicted"/>
<comment type="caution">
    <text evidence="6">The sequence shown here is derived from an EMBL/GenBank/DDBJ whole genome shotgun (WGS) entry which is preliminary data.</text>
</comment>
<dbReference type="PANTHER" id="PTHR42776:SF27">
    <property type="entry name" value="DIPEPTIDYL PEPTIDASE FAMILY MEMBER 6"/>
    <property type="match status" value="1"/>
</dbReference>
<evidence type="ECO:0000256" key="1">
    <source>
        <dbReference type="ARBA" id="ARBA00022801"/>
    </source>
</evidence>
<dbReference type="GO" id="GO:0006508">
    <property type="term" value="P:proteolysis"/>
    <property type="evidence" value="ECO:0007669"/>
    <property type="project" value="InterPro"/>
</dbReference>
<dbReference type="InterPro" id="IPR011042">
    <property type="entry name" value="6-blade_b-propeller_TolB-like"/>
</dbReference>
<evidence type="ECO:0000259" key="4">
    <source>
        <dbReference type="Pfam" id="PF00326"/>
    </source>
</evidence>
<evidence type="ECO:0000256" key="3">
    <source>
        <dbReference type="SAM" id="MobiDB-lite"/>
    </source>
</evidence>
<protein>
    <submittedName>
        <fullName evidence="6">Dipeptidyl aminopeptidase/acylaminoacyl peptidase</fullName>
    </submittedName>
</protein>
<dbReference type="PANTHER" id="PTHR42776">
    <property type="entry name" value="SERINE PEPTIDASE S9 FAMILY MEMBER"/>
    <property type="match status" value="1"/>
</dbReference>
<dbReference type="SUPFAM" id="SSF82171">
    <property type="entry name" value="DPP6 N-terminal domain-like"/>
    <property type="match status" value="1"/>
</dbReference>
<keyword evidence="2" id="KW-0720">Serine protease</keyword>
<dbReference type="Pfam" id="PF00326">
    <property type="entry name" value="Peptidase_S9"/>
    <property type="match status" value="1"/>
</dbReference>
<dbReference type="InterPro" id="IPR001375">
    <property type="entry name" value="Peptidase_S9_cat"/>
</dbReference>
<accession>A0A7W9EDA8</accession>
<gene>
    <name evidence="6" type="ORF">FHS49_000745</name>
</gene>
<reference evidence="6 7" key="1">
    <citation type="submission" date="2020-08" db="EMBL/GenBank/DDBJ databases">
        <title>Genomic Encyclopedia of Type Strains, Phase IV (KMG-IV): sequencing the most valuable type-strain genomes for metagenomic binning, comparative biology and taxonomic classification.</title>
        <authorList>
            <person name="Goeker M."/>
        </authorList>
    </citation>
    <scope>NUCLEOTIDE SEQUENCE [LARGE SCALE GENOMIC DNA]</scope>
    <source>
        <strain evidence="6 7">DSM 25079</strain>
    </source>
</reference>
<dbReference type="Pfam" id="PF07676">
    <property type="entry name" value="PD40"/>
    <property type="match status" value="2"/>
</dbReference>
<feature type="domain" description="Peptidase S9 prolyl oligopeptidase catalytic" evidence="4">
    <location>
        <begin position="464"/>
        <end position="670"/>
    </location>
</feature>
<dbReference type="GO" id="GO:0004252">
    <property type="term" value="F:serine-type endopeptidase activity"/>
    <property type="evidence" value="ECO:0007669"/>
    <property type="project" value="TreeGrafter"/>
</dbReference>
<dbReference type="InterPro" id="IPR011659">
    <property type="entry name" value="WD40"/>
</dbReference>
<evidence type="ECO:0000256" key="2">
    <source>
        <dbReference type="ARBA" id="ARBA00022825"/>
    </source>
</evidence>
<evidence type="ECO:0000259" key="5">
    <source>
        <dbReference type="Pfam" id="PF00930"/>
    </source>
</evidence>